<proteinExistence type="predicted"/>
<gene>
    <name evidence="2" type="ORF">Ae201684_005118</name>
</gene>
<organism evidence="2 3">
    <name type="scientific">Aphanomyces euteiches</name>
    <dbReference type="NCBI Taxonomy" id="100861"/>
    <lineage>
        <taxon>Eukaryota</taxon>
        <taxon>Sar</taxon>
        <taxon>Stramenopiles</taxon>
        <taxon>Oomycota</taxon>
        <taxon>Saprolegniomycetes</taxon>
        <taxon>Saprolegniales</taxon>
        <taxon>Verrucalvaceae</taxon>
        <taxon>Aphanomyces</taxon>
    </lineage>
</organism>
<reference evidence="2 3" key="1">
    <citation type="submission" date="2019-07" db="EMBL/GenBank/DDBJ databases">
        <title>Genomics analysis of Aphanomyces spp. identifies a new class of oomycete effector associated with host adaptation.</title>
        <authorList>
            <person name="Gaulin E."/>
        </authorList>
    </citation>
    <scope>NUCLEOTIDE SEQUENCE [LARGE SCALE GENOMIC DNA]</scope>
    <source>
        <strain evidence="2 3">ATCC 201684</strain>
    </source>
</reference>
<dbReference type="Proteomes" id="UP000481153">
    <property type="component" value="Unassembled WGS sequence"/>
</dbReference>
<keyword evidence="1" id="KW-0175">Coiled coil</keyword>
<dbReference type="VEuPathDB" id="FungiDB:AeMF1_010470"/>
<protein>
    <submittedName>
        <fullName evidence="2">Uncharacterized protein</fullName>
    </submittedName>
</protein>
<dbReference type="AlphaFoldDB" id="A0A6G0XGE9"/>
<comment type="caution">
    <text evidence="2">The sequence shown here is derived from an EMBL/GenBank/DDBJ whole genome shotgun (WGS) entry which is preliminary data.</text>
</comment>
<name>A0A6G0XGE9_9STRA</name>
<feature type="coiled-coil region" evidence="1">
    <location>
        <begin position="30"/>
        <end position="57"/>
    </location>
</feature>
<dbReference type="EMBL" id="VJMJ01000066">
    <property type="protein sequence ID" value="KAF0739193.1"/>
    <property type="molecule type" value="Genomic_DNA"/>
</dbReference>
<evidence type="ECO:0000313" key="2">
    <source>
        <dbReference type="EMBL" id="KAF0739193.1"/>
    </source>
</evidence>
<evidence type="ECO:0000256" key="1">
    <source>
        <dbReference type="SAM" id="Coils"/>
    </source>
</evidence>
<accession>A0A6G0XGE9</accession>
<keyword evidence="3" id="KW-1185">Reference proteome</keyword>
<evidence type="ECO:0000313" key="3">
    <source>
        <dbReference type="Proteomes" id="UP000481153"/>
    </source>
</evidence>
<sequence>MVKKVDEGYAKMQRKIRKRGYMRQFMQIYRGREKEEVASLKQQIADLEAELAMRLTKTTSSGELAWRDVAIAMDEMRKDGVLEQKALIDDTNETREVGLDLYGWVASFYRPLASPNPRCQTWRDVSLLSHPRSRQLGKEWITQHMYHNANRVFEVQDLPPPFYNIIDNSWDIDFSGECYYVIERGQLNWAMPLEKVRSMFRNHMCSMFTLDSFYPLSTNTLTEATDNTVLHQLVPDKDRSSALYVNLLGGEFNEADRSMLVITQIQDDELVSINASLAQRSRMTWVELYRESDLRTRGRYVSIVSQQFTKNGYISMADEARGWGYDLSQVPEWEQERLFLQLHRQRNEALKSSRQRWYSAIIDEEMKEHDTTHASVDVVEPPVDSV</sequence>